<evidence type="ECO:0000313" key="1">
    <source>
        <dbReference type="EMBL" id="SDS38233.1"/>
    </source>
</evidence>
<dbReference type="STRING" id="1250231.SAMN04488552_2994"/>
<organism evidence="1 2">
    <name type="scientific">Christiangramia echinicola</name>
    <dbReference type="NCBI Taxonomy" id="279359"/>
    <lineage>
        <taxon>Bacteria</taxon>
        <taxon>Pseudomonadati</taxon>
        <taxon>Bacteroidota</taxon>
        <taxon>Flavobacteriia</taxon>
        <taxon>Flavobacteriales</taxon>
        <taxon>Flavobacteriaceae</taxon>
        <taxon>Christiangramia</taxon>
    </lineage>
</organism>
<proteinExistence type="predicted"/>
<dbReference type="AlphaFoldDB" id="A0A1H1RRE3"/>
<reference evidence="1 2" key="1">
    <citation type="submission" date="2016-10" db="EMBL/GenBank/DDBJ databases">
        <authorList>
            <person name="Varghese N."/>
            <person name="Submissions S."/>
        </authorList>
    </citation>
    <scope>NUCLEOTIDE SEQUENCE [LARGE SCALE GENOMIC DNA]</scope>
    <source>
        <strain evidence="1 2">Mar_2010_102</strain>
    </source>
</reference>
<dbReference type="RefSeq" id="WP_089663552.1">
    <property type="nucleotide sequence ID" value="NZ_LT629745.1"/>
</dbReference>
<evidence type="ECO:0008006" key="3">
    <source>
        <dbReference type="Google" id="ProtNLM"/>
    </source>
</evidence>
<keyword evidence="2" id="KW-1185">Reference proteome</keyword>
<name>A0A1H1RRE3_9FLAO</name>
<protein>
    <recommendedName>
        <fullName evidence="3">ABC transporter ATPase</fullName>
    </recommendedName>
</protein>
<evidence type="ECO:0000313" key="2">
    <source>
        <dbReference type="Proteomes" id="UP000198858"/>
    </source>
</evidence>
<gene>
    <name evidence="1" type="ORF">SAMN04488552_2994</name>
</gene>
<sequence>MLVPFESLADSSRVWIYQANRSFTQEEIQEISNKLDIFIEKWTAHGSDLKASYEIKYKRFITIALDQQLNAASGCSIDASVQFIQKLEQEYNVDLLDKMNVSYKQGEFIAYKSLTDFRKMAKQKAVSSNTIVFNNLVNNKAEYLSDWEVPASESWHKRFMN</sequence>
<dbReference type="EMBL" id="LT629745">
    <property type="protein sequence ID" value="SDS38233.1"/>
    <property type="molecule type" value="Genomic_DNA"/>
</dbReference>
<dbReference type="Proteomes" id="UP000198858">
    <property type="component" value="Chromosome I"/>
</dbReference>
<accession>A0A1H1RRE3</accession>